<dbReference type="InterPro" id="IPR028160">
    <property type="entry name" value="Slx9-like"/>
</dbReference>
<dbReference type="EMBL" id="JARKIK010000099">
    <property type="protein sequence ID" value="KAK8721626.1"/>
    <property type="molecule type" value="Genomic_DNA"/>
</dbReference>
<dbReference type="PANTHER" id="PTHR31109:SF2">
    <property type="entry name" value="RIBOSOME BIOGENESIS PROTEIN SLX9 HOMOLOG"/>
    <property type="match status" value="1"/>
</dbReference>
<dbReference type="EMBL" id="JARKIK010000099">
    <property type="protein sequence ID" value="KAK8721628.1"/>
    <property type="molecule type" value="Genomic_DNA"/>
</dbReference>
<dbReference type="GO" id="GO:0030686">
    <property type="term" value="C:90S preribosome"/>
    <property type="evidence" value="ECO:0007669"/>
    <property type="project" value="InterPro"/>
</dbReference>
<evidence type="ECO:0000256" key="2">
    <source>
        <dbReference type="ARBA" id="ARBA00011022"/>
    </source>
</evidence>
<name>A0AAW0VZD9_CHEQU</name>
<organism evidence="5 6">
    <name type="scientific">Cherax quadricarinatus</name>
    <name type="common">Australian red claw crayfish</name>
    <dbReference type="NCBI Taxonomy" id="27406"/>
    <lineage>
        <taxon>Eukaryota</taxon>
        <taxon>Metazoa</taxon>
        <taxon>Ecdysozoa</taxon>
        <taxon>Arthropoda</taxon>
        <taxon>Crustacea</taxon>
        <taxon>Multicrustacea</taxon>
        <taxon>Malacostraca</taxon>
        <taxon>Eumalacostraca</taxon>
        <taxon>Eucarida</taxon>
        <taxon>Decapoda</taxon>
        <taxon>Pleocyemata</taxon>
        <taxon>Astacidea</taxon>
        <taxon>Parastacoidea</taxon>
        <taxon>Parastacidae</taxon>
        <taxon>Cherax</taxon>
    </lineage>
</organism>
<dbReference type="GO" id="GO:0030688">
    <property type="term" value="C:preribosome, small subunit precursor"/>
    <property type="evidence" value="ECO:0007669"/>
    <property type="project" value="InterPro"/>
</dbReference>
<reference evidence="5 6" key="1">
    <citation type="journal article" date="2024" name="BMC Genomics">
        <title>Genome assembly of redclaw crayfish (Cherax quadricarinatus) provides insights into its immune adaptation and hypoxia tolerance.</title>
        <authorList>
            <person name="Liu Z."/>
            <person name="Zheng J."/>
            <person name="Li H."/>
            <person name="Fang K."/>
            <person name="Wang S."/>
            <person name="He J."/>
            <person name="Zhou D."/>
            <person name="Weng S."/>
            <person name="Chi M."/>
            <person name="Gu Z."/>
            <person name="He J."/>
            <person name="Li F."/>
            <person name="Wang M."/>
        </authorList>
    </citation>
    <scope>NUCLEOTIDE SEQUENCE [LARGE SCALE GENOMIC DNA]</scope>
    <source>
        <strain evidence="5">ZL_2023a</strain>
    </source>
</reference>
<accession>A0AAW0VZD9</accession>
<feature type="region of interest" description="Disordered" evidence="4">
    <location>
        <begin position="15"/>
        <end position="54"/>
    </location>
</feature>
<dbReference type="EMBL" id="JARKIK010000099">
    <property type="protein sequence ID" value="KAK8721627.1"/>
    <property type="molecule type" value="Genomic_DNA"/>
</dbReference>
<evidence type="ECO:0000256" key="3">
    <source>
        <dbReference type="ARBA" id="ARBA00023242"/>
    </source>
</evidence>
<keyword evidence="3" id="KW-0539">Nucleus</keyword>
<dbReference type="GO" id="GO:0000462">
    <property type="term" value="P:maturation of SSU-rRNA from tricistronic rRNA transcript (SSU-rRNA, 5.8S rRNA, LSU-rRNA)"/>
    <property type="evidence" value="ECO:0007669"/>
    <property type="project" value="InterPro"/>
</dbReference>
<keyword evidence="6" id="KW-1185">Reference proteome</keyword>
<comment type="subcellular location">
    <subcellularLocation>
        <location evidence="1">Nucleus</location>
        <location evidence="1">Nucleolus</location>
    </subcellularLocation>
</comment>
<evidence type="ECO:0000313" key="6">
    <source>
        <dbReference type="Proteomes" id="UP001445076"/>
    </source>
</evidence>
<dbReference type="PANTHER" id="PTHR31109">
    <property type="entry name" value="PROTEIN FAM207A"/>
    <property type="match status" value="1"/>
</dbReference>
<dbReference type="Pfam" id="PF15341">
    <property type="entry name" value="SLX9"/>
    <property type="match status" value="1"/>
</dbReference>
<protein>
    <submittedName>
        <fullName evidence="5">Uncharacterized protein</fullName>
    </submittedName>
</protein>
<sequence>MGKVKRLRQKYHTSIAKEERNEVDNGGFTAPGPLQLVPTVKDTIPGATSSSGSNMFAGLQIKLGEVENTPTSSSIDVSDVTSTASFRKQNKCGTKKERRRQKHEEFMQQIDFIQGAARAERERKKREKTAVVGDMHPLLNALPSLKELMSASKTKTQPTKGVSGKKKMEMQKDFMSDIQMFMAVHQDPIFKSDPFGAVRKAVENRVLYDKEDS</sequence>
<evidence type="ECO:0000256" key="1">
    <source>
        <dbReference type="ARBA" id="ARBA00004604"/>
    </source>
</evidence>
<reference evidence="5" key="2">
    <citation type="submission" date="2024-01" db="EMBL/GenBank/DDBJ databases">
        <authorList>
            <person name="He J."/>
            <person name="Wang M."/>
            <person name="Zheng J."/>
            <person name="Liu Z."/>
        </authorList>
    </citation>
    <scope>NUCLEOTIDE SEQUENCE</scope>
    <source>
        <strain evidence="5">ZL_2023a</strain>
        <tissue evidence="5">Muscle</tissue>
    </source>
</reference>
<gene>
    <name evidence="5" type="ORF">OTU49_012670</name>
</gene>
<comment type="similarity">
    <text evidence="2">Belongs to the SLX9 family.</text>
</comment>
<dbReference type="AlphaFoldDB" id="A0AAW0VZD9"/>
<evidence type="ECO:0000313" key="5">
    <source>
        <dbReference type="EMBL" id="KAK8721626.1"/>
    </source>
</evidence>
<dbReference type="GO" id="GO:0005730">
    <property type="term" value="C:nucleolus"/>
    <property type="evidence" value="ECO:0007669"/>
    <property type="project" value="UniProtKB-SubCell"/>
</dbReference>
<dbReference type="Proteomes" id="UP001445076">
    <property type="component" value="Unassembled WGS sequence"/>
</dbReference>
<dbReference type="EMBL" id="JARKIK010000099">
    <property type="protein sequence ID" value="KAK8721629.1"/>
    <property type="molecule type" value="Genomic_DNA"/>
</dbReference>
<proteinExistence type="inferred from homology"/>
<comment type="caution">
    <text evidence="5">The sequence shown here is derived from an EMBL/GenBank/DDBJ whole genome shotgun (WGS) entry which is preliminary data.</text>
</comment>
<evidence type="ECO:0000256" key="4">
    <source>
        <dbReference type="SAM" id="MobiDB-lite"/>
    </source>
</evidence>